<evidence type="ECO:0000313" key="4">
    <source>
        <dbReference type="Proteomes" id="UP000481043"/>
    </source>
</evidence>
<dbReference type="AlphaFoldDB" id="A0A6M0QB71"/>
<dbReference type="Pfam" id="PF14145">
    <property type="entry name" value="YrhK"/>
    <property type="match status" value="1"/>
</dbReference>
<keyword evidence="1" id="KW-0472">Membrane</keyword>
<proteinExistence type="predicted"/>
<keyword evidence="1" id="KW-1133">Transmembrane helix</keyword>
<evidence type="ECO:0000256" key="1">
    <source>
        <dbReference type="SAM" id="Phobius"/>
    </source>
</evidence>
<reference evidence="3 4" key="1">
    <citation type="submission" date="2020-02" db="EMBL/GenBank/DDBJ databases">
        <title>Bacillus aquiflavi sp. nov., isolated from yellow water of strong flavor Chinese baijiu in Yibin region of China.</title>
        <authorList>
            <person name="Xie J."/>
        </authorList>
    </citation>
    <scope>NUCLEOTIDE SEQUENCE [LARGE SCALE GENOMIC DNA]</scope>
    <source>
        <strain evidence="3 4">SA4</strain>
    </source>
</reference>
<keyword evidence="1" id="KW-0812">Transmembrane</keyword>
<evidence type="ECO:0000313" key="3">
    <source>
        <dbReference type="EMBL" id="NEY72800.1"/>
    </source>
</evidence>
<protein>
    <recommendedName>
        <fullName evidence="2">YrhK domain-containing protein</fullName>
    </recommendedName>
</protein>
<evidence type="ECO:0000259" key="2">
    <source>
        <dbReference type="Pfam" id="PF14145"/>
    </source>
</evidence>
<organism evidence="3 4">
    <name type="scientific">Bacillus mesophilus</name>
    <dbReference type="NCBI Taxonomy" id="1808955"/>
    <lineage>
        <taxon>Bacteria</taxon>
        <taxon>Bacillati</taxon>
        <taxon>Bacillota</taxon>
        <taxon>Bacilli</taxon>
        <taxon>Bacillales</taxon>
        <taxon>Bacillaceae</taxon>
        <taxon>Bacillus</taxon>
    </lineage>
</organism>
<dbReference type="EMBL" id="JAAIWM010000004">
    <property type="protein sequence ID" value="NEY72800.1"/>
    <property type="molecule type" value="Genomic_DNA"/>
</dbReference>
<keyword evidence="4" id="KW-1185">Reference proteome</keyword>
<comment type="caution">
    <text evidence="3">The sequence shown here is derived from an EMBL/GenBank/DDBJ whole genome shotgun (WGS) entry which is preliminary data.</text>
</comment>
<dbReference type="InterPro" id="IPR025424">
    <property type="entry name" value="YrhK_domain"/>
</dbReference>
<sequence length="95" mass="11327">MIKKLKNRTTLDEKTIQIQLRKKKIIINNRYRLIYYLNNIVQGFLYMIGSILFLLEVNRVISISCFLVGSILMVTRSLIHIVRDIHLMKFDKKET</sequence>
<accession>A0A6M0QB71</accession>
<feature type="transmembrane region" description="Helical" evidence="1">
    <location>
        <begin position="33"/>
        <end position="55"/>
    </location>
</feature>
<feature type="domain" description="YrhK" evidence="2">
    <location>
        <begin position="29"/>
        <end position="85"/>
    </location>
</feature>
<dbReference type="Proteomes" id="UP000481043">
    <property type="component" value="Unassembled WGS sequence"/>
</dbReference>
<gene>
    <name evidence="3" type="ORF">G4D63_13765</name>
</gene>
<name>A0A6M0QB71_9BACI</name>
<feature type="transmembrane region" description="Helical" evidence="1">
    <location>
        <begin position="61"/>
        <end position="82"/>
    </location>
</feature>
<dbReference type="RefSeq" id="WP_163180242.1">
    <property type="nucleotide sequence ID" value="NZ_JAAIWM010000004.1"/>
</dbReference>